<dbReference type="PANTHER" id="PTHR12215:SF10">
    <property type="entry name" value="L-AMINOADIPATE-SEMIALDEHYDE DEHYDROGENASE-PHOSPHOPANTETHEINYL TRANSFERASE"/>
    <property type="match status" value="1"/>
</dbReference>
<dbReference type="GO" id="GO:0005829">
    <property type="term" value="C:cytosol"/>
    <property type="evidence" value="ECO:0007669"/>
    <property type="project" value="TreeGrafter"/>
</dbReference>
<dbReference type="RefSeq" id="WP_183701785.1">
    <property type="nucleotide sequence ID" value="NZ_JACHFE010000003.1"/>
</dbReference>
<dbReference type="PANTHER" id="PTHR12215">
    <property type="entry name" value="PHOSPHOPANTETHEINE TRANSFERASE"/>
    <property type="match status" value="1"/>
</dbReference>
<feature type="domain" description="4'-phosphopantetheinyl transferase N-terminal" evidence="4">
    <location>
        <begin position="39"/>
        <end position="105"/>
    </location>
</feature>
<evidence type="ECO:0000259" key="3">
    <source>
        <dbReference type="Pfam" id="PF01648"/>
    </source>
</evidence>
<dbReference type="InterPro" id="IPR041354">
    <property type="entry name" value="4PPT_N"/>
</dbReference>
<dbReference type="EMBL" id="JACHFE010000003">
    <property type="protein sequence ID" value="MBB5321096.1"/>
    <property type="molecule type" value="Genomic_DNA"/>
</dbReference>
<reference evidence="5 6" key="1">
    <citation type="submission" date="2020-08" db="EMBL/GenBank/DDBJ databases">
        <title>Genomic Encyclopedia of Type Strains, Phase IV (KMG-IV): sequencing the most valuable type-strain genomes for metagenomic binning, comparative biology and taxonomic classification.</title>
        <authorList>
            <person name="Goeker M."/>
        </authorList>
    </citation>
    <scope>NUCLEOTIDE SEQUENCE [LARGE SCALE GENOMIC DNA]</scope>
    <source>
        <strain evidence="5 6">DSM 22359</strain>
    </source>
</reference>
<gene>
    <name evidence="5" type="ORF">HNR38_001582</name>
</gene>
<evidence type="ECO:0000256" key="1">
    <source>
        <dbReference type="ARBA" id="ARBA00010990"/>
    </source>
</evidence>
<dbReference type="Proteomes" id="UP000591735">
    <property type="component" value="Unassembled WGS sequence"/>
</dbReference>
<dbReference type="GO" id="GO:0008897">
    <property type="term" value="F:holo-[acyl-carrier-protein] synthase activity"/>
    <property type="evidence" value="ECO:0007669"/>
    <property type="project" value="InterPro"/>
</dbReference>
<dbReference type="InterPro" id="IPR008278">
    <property type="entry name" value="4-PPantetheinyl_Trfase_dom"/>
</dbReference>
<evidence type="ECO:0000313" key="5">
    <source>
        <dbReference type="EMBL" id="MBB5321096.1"/>
    </source>
</evidence>
<dbReference type="Gene3D" id="3.90.470.20">
    <property type="entry name" value="4'-phosphopantetheinyl transferase domain"/>
    <property type="match status" value="1"/>
</dbReference>
<evidence type="ECO:0000313" key="6">
    <source>
        <dbReference type="Proteomes" id="UP000591735"/>
    </source>
</evidence>
<keyword evidence="2 5" id="KW-0808">Transferase</keyword>
<name>A0A840UIY8_9GAMM</name>
<dbReference type="EC" id="2.7.8.-" evidence="5"/>
<dbReference type="Pfam" id="PF17837">
    <property type="entry name" value="4PPT_N"/>
    <property type="match status" value="1"/>
</dbReference>
<dbReference type="GO" id="GO:0019878">
    <property type="term" value="P:lysine biosynthetic process via aminoadipic acid"/>
    <property type="evidence" value="ECO:0007669"/>
    <property type="project" value="TreeGrafter"/>
</dbReference>
<dbReference type="InterPro" id="IPR037143">
    <property type="entry name" value="4-PPantetheinyl_Trfase_dom_sf"/>
</dbReference>
<organism evidence="5 6">
    <name type="scientific">Marinobacter oulmenensis</name>
    <dbReference type="NCBI Taxonomy" id="643747"/>
    <lineage>
        <taxon>Bacteria</taxon>
        <taxon>Pseudomonadati</taxon>
        <taxon>Pseudomonadota</taxon>
        <taxon>Gammaproteobacteria</taxon>
        <taxon>Pseudomonadales</taxon>
        <taxon>Marinobacteraceae</taxon>
        <taxon>Marinobacter</taxon>
    </lineage>
</organism>
<dbReference type="SUPFAM" id="SSF56214">
    <property type="entry name" value="4'-phosphopantetheinyl transferase"/>
    <property type="match status" value="2"/>
</dbReference>
<accession>A0A840UIY8</accession>
<keyword evidence="6" id="KW-1185">Reference proteome</keyword>
<dbReference type="InterPro" id="IPR050559">
    <property type="entry name" value="P-Pant_transferase_sf"/>
</dbReference>
<protein>
    <submittedName>
        <fullName evidence="5">4'-phosphopantetheinyl transferase</fullName>
        <ecNumber evidence="5">2.7.8.-</ecNumber>
    </submittedName>
</protein>
<evidence type="ECO:0000259" key="4">
    <source>
        <dbReference type="Pfam" id="PF17837"/>
    </source>
</evidence>
<feature type="domain" description="4'-phosphopantetheinyl transferase" evidence="3">
    <location>
        <begin position="109"/>
        <end position="178"/>
    </location>
</feature>
<dbReference type="Pfam" id="PF01648">
    <property type="entry name" value="ACPS"/>
    <property type="match status" value="1"/>
</dbReference>
<comment type="similarity">
    <text evidence="1">Belongs to the P-Pant transferase superfamily. Gsp/Sfp/HetI/AcpT family.</text>
</comment>
<comment type="caution">
    <text evidence="5">The sequence shown here is derived from an EMBL/GenBank/DDBJ whole genome shotgun (WGS) entry which is preliminary data.</text>
</comment>
<dbReference type="GO" id="GO:0000287">
    <property type="term" value="F:magnesium ion binding"/>
    <property type="evidence" value="ECO:0007669"/>
    <property type="project" value="InterPro"/>
</dbReference>
<sequence>MAGASSDSNPESIPRIWLCQPAKKADEATPDWLTPDEAQRLAGLKGHRRQEFLTTRWLIRQALAGASGLPASDCCPVPGRPTAAATPPGWHLSISHCQNLAACATGTGAVGIDIEPARRRADWQRVARRWFSVAEQDWLLRTDDAFEFLKVWTLKEAWLKATGRGIAGNLQTLRVSADFELLGDQQQGGWRAGSCLVAGFIVTLVWQGPEAAGGQPAAPTLLAPPPDDCRLVAPEPLACTADWLLNADIHPSG</sequence>
<evidence type="ECO:0000256" key="2">
    <source>
        <dbReference type="ARBA" id="ARBA00022679"/>
    </source>
</evidence>
<proteinExistence type="inferred from homology"/>
<dbReference type="AlphaFoldDB" id="A0A840UIY8"/>